<name>A0A918UNV8_9ACTN</name>
<reference evidence="1" key="1">
    <citation type="journal article" date="2014" name="Int. J. Syst. Evol. Microbiol.">
        <title>Complete genome sequence of Corynebacterium casei LMG S-19264T (=DSM 44701T), isolated from a smear-ripened cheese.</title>
        <authorList>
            <consortium name="US DOE Joint Genome Institute (JGI-PGF)"/>
            <person name="Walter F."/>
            <person name="Albersmeier A."/>
            <person name="Kalinowski J."/>
            <person name="Ruckert C."/>
        </authorList>
    </citation>
    <scope>NUCLEOTIDE SEQUENCE</scope>
    <source>
        <strain evidence="1">JCM 4988</strain>
    </source>
</reference>
<evidence type="ECO:0000313" key="1">
    <source>
        <dbReference type="EMBL" id="GGZ23771.1"/>
    </source>
</evidence>
<dbReference type="Proteomes" id="UP000630936">
    <property type="component" value="Unassembled WGS sequence"/>
</dbReference>
<sequence length="73" mass="7998">MTAYLADIRFDPDDHTSYYSVEIDASGPIVYSECCHERMGLTTARLLHEALGRWIADQPGIPAAPTTTDGDTP</sequence>
<accession>A0A918UNV8</accession>
<dbReference type="RefSeq" id="WP_190122243.1">
    <property type="nucleotide sequence ID" value="NZ_BMWG01000003.1"/>
</dbReference>
<keyword evidence="2" id="KW-1185">Reference proteome</keyword>
<protein>
    <submittedName>
        <fullName evidence="1">Uncharacterized protein</fullName>
    </submittedName>
</protein>
<reference evidence="1" key="2">
    <citation type="submission" date="2020-09" db="EMBL/GenBank/DDBJ databases">
        <authorList>
            <person name="Sun Q."/>
            <person name="Ohkuma M."/>
        </authorList>
    </citation>
    <scope>NUCLEOTIDE SEQUENCE</scope>
    <source>
        <strain evidence="1">JCM 4988</strain>
    </source>
</reference>
<comment type="caution">
    <text evidence="1">The sequence shown here is derived from an EMBL/GenBank/DDBJ whole genome shotgun (WGS) entry which is preliminary data.</text>
</comment>
<proteinExistence type="predicted"/>
<evidence type="ECO:0000313" key="2">
    <source>
        <dbReference type="Proteomes" id="UP000630936"/>
    </source>
</evidence>
<dbReference type="EMBL" id="BMWG01000003">
    <property type="protein sequence ID" value="GGZ23771.1"/>
    <property type="molecule type" value="Genomic_DNA"/>
</dbReference>
<dbReference type="AlphaFoldDB" id="A0A918UNV8"/>
<gene>
    <name evidence="1" type="ORF">GCM10010387_16250</name>
</gene>
<organism evidence="1 2">
    <name type="scientific">Streptomyces inusitatus</name>
    <dbReference type="NCBI Taxonomy" id="68221"/>
    <lineage>
        <taxon>Bacteria</taxon>
        <taxon>Bacillati</taxon>
        <taxon>Actinomycetota</taxon>
        <taxon>Actinomycetes</taxon>
        <taxon>Kitasatosporales</taxon>
        <taxon>Streptomycetaceae</taxon>
        <taxon>Streptomyces</taxon>
    </lineage>
</organism>